<dbReference type="Proteomes" id="UP000248168">
    <property type="component" value="Unassembled WGS sequence"/>
</dbReference>
<organism evidence="2 3">
    <name type="scientific">Nitrospira lenta</name>
    <dbReference type="NCBI Taxonomy" id="1436998"/>
    <lineage>
        <taxon>Bacteria</taxon>
        <taxon>Pseudomonadati</taxon>
        <taxon>Nitrospirota</taxon>
        <taxon>Nitrospiria</taxon>
        <taxon>Nitrospirales</taxon>
        <taxon>Nitrospiraceae</taxon>
        <taxon>Nitrospira</taxon>
    </lineage>
</organism>
<gene>
    <name evidence="2" type="ORF">NITLEN_10141</name>
</gene>
<dbReference type="AlphaFoldDB" id="A0A330KZX3"/>
<evidence type="ECO:0000256" key="1">
    <source>
        <dbReference type="SAM" id="MobiDB-lite"/>
    </source>
</evidence>
<dbReference type="InParanoid" id="A0A330KZX3"/>
<evidence type="ECO:0000313" key="3">
    <source>
        <dbReference type="Proteomes" id="UP000248168"/>
    </source>
</evidence>
<keyword evidence="3" id="KW-1185">Reference proteome</keyword>
<dbReference type="EMBL" id="OUNR01000001">
    <property type="protein sequence ID" value="SPP63055.1"/>
    <property type="molecule type" value="Genomic_DNA"/>
</dbReference>
<evidence type="ECO:0000313" key="2">
    <source>
        <dbReference type="EMBL" id="SPP63055.1"/>
    </source>
</evidence>
<feature type="compositionally biased region" description="Polar residues" evidence="1">
    <location>
        <begin position="10"/>
        <end position="29"/>
    </location>
</feature>
<proteinExistence type="predicted"/>
<name>A0A330KZX3_9BACT</name>
<protein>
    <submittedName>
        <fullName evidence="2">Uncharacterized protein</fullName>
    </submittedName>
</protein>
<reference evidence="3" key="1">
    <citation type="submission" date="2018-04" db="EMBL/GenBank/DDBJ databases">
        <authorList>
            <person name="Lucker S."/>
            <person name="Sakoula D."/>
        </authorList>
    </citation>
    <scope>NUCLEOTIDE SEQUENCE [LARGE SCALE GENOMIC DNA]</scope>
</reference>
<feature type="region of interest" description="Disordered" evidence="1">
    <location>
        <begin position="1"/>
        <end position="29"/>
    </location>
</feature>
<sequence length="74" mass="8287">MPPARKSAMTEASGSSWKNTSAITPKPNSAMVSASPVSKSFILVFTQTSCYRSFSTLQRVHYTHGYSDRRRFPR</sequence>
<accession>A0A330KZX3</accession>